<evidence type="ECO:0000256" key="18">
    <source>
        <dbReference type="ARBA" id="ARBA00023002"/>
    </source>
</evidence>
<keyword evidence="18 29" id="KW-0560">Oxidoreductase</keyword>
<keyword evidence="23" id="KW-0511">Multifunctional enzyme</keyword>
<dbReference type="InterPro" id="IPR054352">
    <property type="entry name" value="ACT_Aspartokinase"/>
</dbReference>
<protein>
    <submittedName>
        <fullName evidence="29">Aspartokinase/homoserine dehydrogenase</fullName>
        <ecNumber evidence="29">1.1.1.3</ecNumber>
        <ecNumber evidence="29">2.7.2.4</ecNumber>
    </submittedName>
</protein>
<keyword evidence="17" id="KW-0521">NADP</keyword>
<dbReference type="AlphaFoldDB" id="C1A849"/>
<dbReference type="STRING" id="379066.GAU_1367"/>
<evidence type="ECO:0000256" key="5">
    <source>
        <dbReference type="ARBA" id="ARBA00005062"/>
    </source>
</evidence>
<evidence type="ECO:0000256" key="8">
    <source>
        <dbReference type="ARBA" id="ARBA00010046"/>
    </source>
</evidence>
<keyword evidence="15 29" id="KW-0418">Kinase</keyword>
<dbReference type="RefSeq" id="WP_012682856.1">
    <property type="nucleotide sequence ID" value="NC_012489.1"/>
</dbReference>
<dbReference type="InterPro" id="IPR011147">
    <property type="entry name" value="Bifunc_Aspkin/hSer_DH"/>
</dbReference>
<comment type="pathway">
    <text evidence="2">Amino-acid biosynthesis; L-lysine biosynthesis via DAP pathway; (S)-tetrahydrodipicolinate from L-aspartate: step 1/4.</text>
</comment>
<evidence type="ECO:0000256" key="16">
    <source>
        <dbReference type="ARBA" id="ARBA00022840"/>
    </source>
</evidence>
<dbReference type="GO" id="GO:0009090">
    <property type="term" value="P:homoserine biosynthetic process"/>
    <property type="evidence" value="ECO:0007669"/>
    <property type="project" value="UniProtKB-ARBA"/>
</dbReference>
<evidence type="ECO:0000256" key="11">
    <source>
        <dbReference type="ARBA" id="ARBA00022679"/>
    </source>
</evidence>
<evidence type="ECO:0000313" key="29">
    <source>
        <dbReference type="EMBL" id="BAH38409.1"/>
    </source>
</evidence>
<evidence type="ECO:0000256" key="22">
    <source>
        <dbReference type="ARBA" id="ARBA00023167"/>
    </source>
</evidence>
<dbReference type="GO" id="GO:0050661">
    <property type="term" value="F:NADP binding"/>
    <property type="evidence" value="ECO:0007669"/>
    <property type="project" value="InterPro"/>
</dbReference>
<keyword evidence="30" id="KW-1185">Reference proteome</keyword>
<comment type="pathway">
    <text evidence="6">Amino-acid biosynthesis; L-threonine biosynthesis; L-threonine from L-aspartate: step 1/5.</text>
</comment>
<comment type="subunit">
    <text evidence="9">Homotetramer.</text>
</comment>
<dbReference type="PROSITE" id="PS51671">
    <property type="entry name" value="ACT"/>
    <property type="match status" value="2"/>
</dbReference>
<name>C1A849_GEMAT</name>
<proteinExistence type="inferred from homology"/>
<dbReference type="Gene3D" id="3.40.1160.10">
    <property type="entry name" value="Acetylglutamate kinase-like"/>
    <property type="match status" value="1"/>
</dbReference>
<dbReference type="InterPro" id="IPR019811">
    <property type="entry name" value="HDH_CS"/>
</dbReference>
<dbReference type="UniPathway" id="UPA00034">
    <property type="reaction ID" value="UER00015"/>
</dbReference>
<evidence type="ECO:0000256" key="3">
    <source>
        <dbReference type="ARBA" id="ARBA00004986"/>
    </source>
</evidence>
<evidence type="ECO:0000256" key="14">
    <source>
        <dbReference type="ARBA" id="ARBA00022741"/>
    </source>
</evidence>
<dbReference type="PANTHER" id="PTHR43070">
    <property type="match status" value="1"/>
</dbReference>
<dbReference type="KEGG" id="gau:GAU_1367"/>
<evidence type="ECO:0000256" key="15">
    <source>
        <dbReference type="ARBA" id="ARBA00022777"/>
    </source>
</evidence>
<keyword evidence="13" id="KW-0479">Metal-binding</keyword>
<dbReference type="Pfam" id="PF03447">
    <property type="entry name" value="NAD_binding_3"/>
    <property type="match status" value="1"/>
</dbReference>
<comment type="catalytic activity">
    <reaction evidence="27">
        <text>L-homoserine + NAD(+) = L-aspartate 4-semialdehyde + NADH + H(+)</text>
        <dbReference type="Rhea" id="RHEA:15757"/>
        <dbReference type="ChEBI" id="CHEBI:15378"/>
        <dbReference type="ChEBI" id="CHEBI:57476"/>
        <dbReference type="ChEBI" id="CHEBI:57540"/>
        <dbReference type="ChEBI" id="CHEBI:57945"/>
        <dbReference type="ChEBI" id="CHEBI:537519"/>
        <dbReference type="EC" id="1.1.1.3"/>
    </reaction>
    <physiologicalReaction direction="right-to-left" evidence="27">
        <dbReference type="Rhea" id="RHEA:15759"/>
    </physiologicalReaction>
</comment>
<keyword evidence="20" id="KW-0915">Sodium</keyword>
<dbReference type="InterPro" id="IPR001341">
    <property type="entry name" value="Asp_kinase"/>
</dbReference>
<dbReference type="GO" id="GO:0004072">
    <property type="term" value="F:aspartate kinase activity"/>
    <property type="evidence" value="ECO:0007669"/>
    <property type="project" value="UniProtKB-EC"/>
</dbReference>
<dbReference type="Gene3D" id="3.30.2130.10">
    <property type="entry name" value="VC0802-like"/>
    <property type="match status" value="1"/>
</dbReference>
<comment type="similarity">
    <text evidence="8">In the N-terminal section; belongs to the aspartokinase family.</text>
</comment>
<evidence type="ECO:0000259" key="28">
    <source>
        <dbReference type="PROSITE" id="PS51671"/>
    </source>
</evidence>
<comment type="catalytic activity">
    <reaction evidence="26">
        <text>L-homoserine + NADP(+) = L-aspartate 4-semialdehyde + NADPH + H(+)</text>
        <dbReference type="Rhea" id="RHEA:15761"/>
        <dbReference type="ChEBI" id="CHEBI:15378"/>
        <dbReference type="ChEBI" id="CHEBI:57476"/>
        <dbReference type="ChEBI" id="CHEBI:57783"/>
        <dbReference type="ChEBI" id="CHEBI:58349"/>
        <dbReference type="ChEBI" id="CHEBI:537519"/>
        <dbReference type="EC" id="1.1.1.3"/>
    </reaction>
    <physiologicalReaction direction="right-to-left" evidence="26">
        <dbReference type="Rhea" id="RHEA:15763"/>
    </physiologicalReaction>
</comment>
<evidence type="ECO:0000256" key="27">
    <source>
        <dbReference type="ARBA" id="ARBA00049031"/>
    </source>
</evidence>
<evidence type="ECO:0000256" key="21">
    <source>
        <dbReference type="ARBA" id="ARBA00023154"/>
    </source>
</evidence>
<dbReference type="UniPathway" id="UPA00050">
    <property type="reaction ID" value="UER00063"/>
</dbReference>
<dbReference type="InterPro" id="IPR001048">
    <property type="entry name" value="Asp/Glu/Uridylate_kinase"/>
</dbReference>
<dbReference type="GO" id="GO:0009088">
    <property type="term" value="P:threonine biosynthetic process"/>
    <property type="evidence" value="ECO:0007669"/>
    <property type="project" value="UniProtKB-UniPathway"/>
</dbReference>
<comment type="pathway">
    <text evidence="5">Amino-acid biosynthesis; L-methionine biosynthesis via de novo pathway; L-homoserine from L-aspartate: step 3/3.</text>
</comment>
<feature type="domain" description="ACT" evidence="28">
    <location>
        <begin position="342"/>
        <end position="414"/>
    </location>
</feature>
<comment type="similarity">
    <text evidence="7">In the C-terminal section; belongs to the homoserine dehydrogenase family.</text>
</comment>
<dbReference type="InterPro" id="IPR045865">
    <property type="entry name" value="ACT-like_dom_sf"/>
</dbReference>
<evidence type="ECO:0000256" key="12">
    <source>
        <dbReference type="ARBA" id="ARBA00022697"/>
    </source>
</evidence>
<dbReference type="eggNOG" id="COG0527">
    <property type="taxonomic scope" value="Bacteria"/>
</dbReference>
<feature type="domain" description="ACT" evidence="28">
    <location>
        <begin position="423"/>
        <end position="499"/>
    </location>
</feature>
<dbReference type="PIRSF" id="PIRSF000727">
    <property type="entry name" value="ThrA"/>
    <property type="match status" value="1"/>
</dbReference>
<keyword evidence="22" id="KW-0486">Methionine biosynthesis</keyword>
<keyword evidence="21" id="KW-0457">Lysine biosynthesis</keyword>
<reference evidence="30" key="1">
    <citation type="submission" date="2006-03" db="EMBL/GenBank/DDBJ databases">
        <title>Complete genome sequence of Gemmatimonas aurantiaca T-27 that represents a novel phylum Gemmatimonadetes.</title>
        <authorList>
            <person name="Takasaki K."/>
            <person name="Ichikawa N."/>
            <person name="Miura H."/>
            <person name="Matsushita S."/>
            <person name="Watanabe Y."/>
            <person name="Oguchi A."/>
            <person name="Ankai A."/>
            <person name="Yashiro I."/>
            <person name="Takahashi M."/>
            <person name="Terui Y."/>
            <person name="Fukui S."/>
            <person name="Yokoyama H."/>
            <person name="Tanikawa S."/>
            <person name="Hanada S."/>
            <person name="Kamagata Y."/>
            <person name="Fujita N."/>
        </authorList>
    </citation>
    <scope>NUCLEOTIDE SEQUENCE [LARGE SCALE GENOMIC DNA]</scope>
    <source>
        <strain evidence="30">T-27 / DSM 14586 / JCM 11422 / NBRC 100505</strain>
    </source>
</reference>
<dbReference type="GO" id="GO:0046872">
    <property type="term" value="F:metal ion binding"/>
    <property type="evidence" value="ECO:0007669"/>
    <property type="project" value="UniProtKB-KW"/>
</dbReference>
<evidence type="ECO:0000256" key="17">
    <source>
        <dbReference type="ARBA" id="ARBA00022857"/>
    </source>
</evidence>
<dbReference type="Gene3D" id="3.40.50.720">
    <property type="entry name" value="NAD(P)-binding Rossmann-like Domain"/>
    <property type="match status" value="1"/>
</dbReference>
<dbReference type="PROSITE" id="PS01042">
    <property type="entry name" value="HOMOSER_DHGENASE"/>
    <property type="match status" value="1"/>
</dbReference>
<dbReference type="InterPro" id="IPR049638">
    <property type="entry name" value="AK-HD"/>
</dbReference>
<dbReference type="InterPro" id="IPR036393">
    <property type="entry name" value="AceGlu_kinase-like_sf"/>
</dbReference>
<dbReference type="EMBL" id="AP009153">
    <property type="protein sequence ID" value="BAH38409.1"/>
    <property type="molecule type" value="Genomic_DNA"/>
</dbReference>
<keyword evidence="11 29" id="KW-0808">Transferase</keyword>
<dbReference type="InterPro" id="IPR036291">
    <property type="entry name" value="NAD(P)-bd_dom_sf"/>
</dbReference>
<organism evidence="29 30">
    <name type="scientific">Gemmatimonas aurantiaca (strain DSM 14586 / JCM 11422 / NBRC 100505 / T-27)</name>
    <dbReference type="NCBI Taxonomy" id="379066"/>
    <lineage>
        <taxon>Bacteria</taxon>
        <taxon>Pseudomonadati</taxon>
        <taxon>Gemmatimonadota</taxon>
        <taxon>Gemmatimonadia</taxon>
        <taxon>Gemmatimonadales</taxon>
        <taxon>Gemmatimonadaceae</taxon>
        <taxon>Gemmatimonas</taxon>
    </lineage>
</organism>
<comment type="function">
    <text evidence="24">Bifunctional aspartate kinase and homoserine dehydrogenase that catalyzes the first and the third steps toward the synthesis of lysine, methionine and threonine from aspartate.</text>
</comment>
<dbReference type="GO" id="GO:0009086">
    <property type="term" value="P:methionine biosynthetic process"/>
    <property type="evidence" value="ECO:0007669"/>
    <property type="project" value="UniProtKB-KW"/>
</dbReference>
<dbReference type="GO" id="GO:0009089">
    <property type="term" value="P:lysine biosynthetic process via diaminopimelate"/>
    <property type="evidence" value="ECO:0007669"/>
    <property type="project" value="UniProtKB-UniPathway"/>
</dbReference>
<evidence type="ECO:0000256" key="19">
    <source>
        <dbReference type="ARBA" id="ARBA00023027"/>
    </source>
</evidence>
<dbReference type="UniPathway" id="UPA00051">
    <property type="reaction ID" value="UER00462"/>
</dbReference>
<gene>
    <name evidence="29" type="ordered locus">GAU_1367</name>
</gene>
<dbReference type="Proteomes" id="UP000002209">
    <property type="component" value="Chromosome"/>
</dbReference>
<evidence type="ECO:0000256" key="25">
    <source>
        <dbReference type="ARBA" id="ARBA00048561"/>
    </source>
</evidence>
<keyword evidence="16" id="KW-0067">ATP-binding</keyword>
<dbReference type="FunFam" id="3.30.2130.10:FF:000001">
    <property type="entry name" value="Bifunctional aspartokinase/homoserine dehydrogenase"/>
    <property type="match status" value="1"/>
</dbReference>
<evidence type="ECO:0000256" key="26">
    <source>
        <dbReference type="ARBA" id="ARBA00048841"/>
    </source>
</evidence>
<evidence type="ECO:0000256" key="1">
    <source>
        <dbReference type="ARBA" id="ARBA00001920"/>
    </source>
</evidence>
<dbReference type="GO" id="GO:0005524">
    <property type="term" value="F:ATP binding"/>
    <property type="evidence" value="ECO:0007669"/>
    <property type="project" value="UniProtKB-KW"/>
</dbReference>
<dbReference type="Gene3D" id="3.30.360.10">
    <property type="entry name" value="Dihydrodipicolinate Reductase, domain 2"/>
    <property type="match status" value="1"/>
</dbReference>
<dbReference type="Pfam" id="PF22468">
    <property type="entry name" value="ACT_9"/>
    <property type="match status" value="2"/>
</dbReference>
<keyword evidence="19" id="KW-0520">NAD</keyword>
<dbReference type="CDD" id="cd04921">
    <property type="entry name" value="ACT_AKi-HSDH-ThrA-like_1"/>
    <property type="match status" value="1"/>
</dbReference>
<evidence type="ECO:0000256" key="23">
    <source>
        <dbReference type="ARBA" id="ARBA00023268"/>
    </source>
</evidence>
<comment type="catalytic activity">
    <reaction evidence="25">
        <text>L-aspartate + ATP = 4-phospho-L-aspartate + ADP</text>
        <dbReference type="Rhea" id="RHEA:23776"/>
        <dbReference type="ChEBI" id="CHEBI:29991"/>
        <dbReference type="ChEBI" id="CHEBI:30616"/>
        <dbReference type="ChEBI" id="CHEBI:57535"/>
        <dbReference type="ChEBI" id="CHEBI:456216"/>
        <dbReference type="EC" id="2.7.2.4"/>
    </reaction>
    <physiologicalReaction direction="left-to-right" evidence="25">
        <dbReference type="Rhea" id="RHEA:23777"/>
    </physiologicalReaction>
</comment>
<dbReference type="HOGENOM" id="CLU_009116_7_1_0"/>
<evidence type="ECO:0000256" key="7">
    <source>
        <dbReference type="ARBA" id="ARBA00007952"/>
    </source>
</evidence>
<dbReference type="NCBIfam" id="NF006959">
    <property type="entry name" value="PRK09436.1"/>
    <property type="match status" value="1"/>
</dbReference>
<evidence type="ECO:0000256" key="6">
    <source>
        <dbReference type="ARBA" id="ARBA00005139"/>
    </source>
</evidence>
<dbReference type="SUPFAM" id="SSF51735">
    <property type="entry name" value="NAD(P)-binding Rossmann-fold domains"/>
    <property type="match status" value="1"/>
</dbReference>
<dbReference type="SUPFAM" id="SSF53633">
    <property type="entry name" value="Carbamate kinase-like"/>
    <property type="match status" value="1"/>
</dbReference>
<dbReference type="Pfam" id="PF00742">
    <property type="entry name" value="Homoserine_dh"/>
    <property type="match status" value="1"/>
</dbReference>
<evidence type="ECO:0000256" key="9">
    <source>
        <dbReference type="ARBA" id="ARBA00011881"/>
    </source>
</evidence>
<comment type="cofactor">
    <cofactor evidence="1">
        <name>a metal cation</name>
        <dbReference type="ChEBI" id="CHEBI:25213"/>
    </cofactor>
</comment>
<dbReference type="CDD" id="cd04892">
    <property type="entry name" value="ACT_AK-like_2"/>
    <property type="match status" value="1"/>
</dbReference>
<dbReference type="Pfam" id="PF00696">
    <property type="entry name" value="AA_kinase"/>
    <property type="match status" value="1"/>
</dbReference>
<dbReference type="eggNOG" id="COG0460">
    <property type="taxonomic scope" value="Bacteria"/>
</dbReference>
<dbReference type="PANTHER" id="PTHR43070:SF3">
    <property type="entry name" value="HOMOSERINE DEHYDROGENASE"/>
    <property type="match status" value="1"/>
</dbReference>
<dbReference type="FunFam" id="3.30.360.10:FF:000006">
    <property type="entry name" value="Bifunctional aspartokinase/homoserine dehydrogenase"/>
    <property type="match status" value="1"/>
</dbReference>
<evidence type="ECO:0000256" key="2">
    <source>
        <dbReference type="ARBA" id="ARBA00004766"/>
    </source>
</evidence>
<sequence length="850" mass="90172">MPARSSTRSAGRSSTGRSTAVEVFKFGGASLADAAAVRHAIDLILAPRPTRVVNVVSALAGVTDALLAIATAAREGDVKAVDVAVDRLHARHVAVGNEVLPNIRARTALQRELDEAFDELRMLAHGVASLRELTPRTRDFLVARGEQLSARIVVAGLVSRKAKAQYVEAAEIIQTDGVFGNAFPDLAATDRLVRARLRPLVRRKVIPVIPGFVGGGEGGALVTLGRGGSDLTATVLGRSLKAERITLWKDVPGLMTTDPRLVPTARIVPQLNVREAAELAYYGAKVLHPRALIPLTRVRVPVFVRPFADPEAPGTEISVRHTLQRYPVKALSIVRSQALITVTGNGMLGVPGIAARTFAALQQAGISVTLISQASSEHSICLCVPSERGRDAKIALERAFALELSRRELEGMDAQTGMATLAVVGLGMAGSPGIASRMFTSLSRAGVNIVAIAQGSSELNISVVIAERDAEAAARAVHDEFQLDKIGGGGVRRDDRLDVVLLGVGQIGRELLRMLPRSRRRVRPTVVGLIDRSGFVFEPDGLSPRQLASAVALKSAGKPLASLAHARKASASEAVQWIATHALARPVLVDVTADDTLPAIRKALAADMDIVLANKKPLSAPRAEVAALRALAKQHGARILHETTVGAGLPVMDSYAKLVETGDKVLRVEGCTSGTLGFLLTEIGKGRPFSDALRDAMARGYTEPDPRDDLSGMDVARKALILARLIGFDGDLTDVTVESLVPEAYRHMPVAKFKATLADQDKLWASRQAAAVKQGRALRYVLRATPRKVVVGLQAVPLSHPLAGLRGTDNQIVFTTKRYKEHPLVITGPGAGPAVTAAGVLNDILQLTPA</sequence>
<dbReference type="InterPro" id="IPR001342">
    <property type="entry name" value="HDH_cat"/>
</dbReference>
<keyword evidence="10" id="KW-0028">Amino-acid biosynthesis</keyword>
<accession>C1A849</accession>
<comment type="pathway">
    <text evidence="3">Amino-acid biosynthesis; L-methionine biosynthesis via de novo pathway; L-homoserine from L-aspartate: step 1/3.</text>
</comment>
<dbReference type="InterPro" id="IPR002912">
    <property type="entry name" value="ACT_dom"/>
</dbReference>
<dbReference type="SUPFAM" id="SSF55347">
    <property type="entry name" value="Glyceraldehyde-3-phosphate dehydrogenase-like, C-terminal domain"/>
    <property type="match status" value="1"/>
</dbReference>
<evidence type="ECO:0000256" key="4">
    <source>
        <dbReference type="ARBA" id="ARBA00005056"/>
    </source>
</evidence>
<comment type="pathway">
    <text evidence="4">Amino-acid biosynthesis; L-threonine biosynthesis; L-threonine from L-aspartate: step 3/5.</text>
</comment>
<evidence type="ECO:0000256" key="13">
    <source>
        <dbReference type="ARBA" id="ARBA00022723"/>
    </source>
</evidence>
<dbReference type="SUPFAM" id="SSF55021">
    <property type="entry name" value="ACT-like"/>
    <property type="match status" value="2"/>
</dbReference>
<dbReference type="EC" id="1.1.1.3" evidence="29"/>
<evidence type="ECO:0000313" key="30">
    <source>
        <dbReference type="Proteomes" id="UP000002209"/>
    </source>
</evidence>
<dbReference type="InterPro" id="IPR005106">
    <property type="entry name" value="Asp/hSer_DH_NAD-bd"/>
</dbReference>
<evidence type="ECO:0000256" key="24">
    <source>
        <dbReference type="ARBA" id="ARBA00044938"/>
    </source>
</evidence>
<keyword evidence="14" id="KW-0547">Nucleotide-binding</keyword>
<evidence type="ECO:0000256" key="10">
    <source>
        <dbReference type="ARBA" id="ARBA00022605"/>
    </source>
</evidence>
<dbReference type="NCBIfam" id="TIGR00657">
    <property type="entry name" value="asp_kinases"/>
    <property type="match status" value="1"/>
</dbReference>
<dbReference type="GO" id="GO:0004412">
    <property type="term" value="F:homoserine dehydrogenase activity"/>
    <property type="evidence" value="ECO:0007669"/>
    <property type="project" value="UniProtKB-EC"/>
</dbReference>
<keyword evidence="12" id="KW-0791">Threonine biosynthesis</keyword>
<evidence type="ECO:0000256" key="20">
    <source>
        <dbReference type="ARBA" id="ARBA00023053"/>
    </source>
</evidence>
<dbReference type="EC" id="2.7.2.4" evidence="29"/>